<dbReference type="InterPro" id="IPR029044">
    <property type="entry name" value="Nucleotide-diphossugar_trans"/>
</dbReference>
<dbReference type="InterPro" id="IPR001173">
    <property type="entry name" value="Glyco_trans_2-like"/>
</dbReference>
<dbReference type="Pfam" id="PF00535">
    <property type="entry name" value="Glycos_transf_2"/>
    <property type="match status" value="1"/>
</dbReference>
<protein>
    <submittedName>
        <fullName evidence="3">Glycosyltransferase involved in cell wall bisynthesis</fullName>
    </submittedName>
</protein>
<keyword evidence="4" id="KW-1185">Reference proteome</keyword>
<dbReference type="AlphaFoldDB" id="A0A1T5KQ64"/>
<evidence type="ECO:0000313" key="4">
    <source>
        <dbReference type="Proteomes" id="UP000190961"/>
    </source>
</evidence>
<dbReference type="SUPFAM" id="SSF53335">
    <property type="entry name" value="S-adenosyl-L-methionine-dependent methyltransferases"/>
    <property type="match status" value="1"/>
</dbReference>
<keyword evidence="3" id="KW-0808">Transferase</keyword>
<evidence type="ECO:0000259" key="2">
    <source>
        <dbReference type="Pfam" id="PF08241"/>
    </source>
</evidence>
<reference evidence="3 4" key="1">
    <citation type="submission" date="2017-02" db="EMBL/GenBank/DDBJ databases">
        <authorList>
            <person name="Peterson S.W."/>
        </authorList>
    </citation>
    <scope>NUCLEOTIDE SEQUENCE [LARGE SCALE GENOMIC DNA]</scope>
    <source>
        <strain evidence="3 4">DSM 25262</strain>
    </source>
</reference>
<evidence type="ECO:0000313" key="3">
    <source>
        <dbReference type="EMBL" id="SKC65882.1"/>
    </source>
</evidence>
<dbReference type="InterPro" id="IPR029063">
    <property type="entry name" value="SAM-dependent_MTases_sf"/>
</dbReference>
<dbReference type="STRING" id="688867.SAMN05660236_2471"/>
<dbReference type="InterPro" id="IPR050834">
    <property type="entry name" value="Glycosyltransf_2"/>
</dbReference>
<feature type="domain" description="Methyltransferase type 11" evidence="2">
    <location>
        <begin position="403"/>
        <end position="453"/>
    </location>
</feature>
<dbReference type="Gene3D" id="3.90.550.10">
    <property type="entry name" value="Spore Coat Polysaccharide Biosynthesis Protein SpsA, Chain A"/>
    <property type="match status" value="1"/>
</dbReference>
<dbReference type="Pfam" id="PF08241">
    <property type="entry name" value="Methyltransf_11"/>
    <property type="match status" value="1"/>
</dbReference>
<proteinExistence type="predicted"/>
<dbReference type="SUPFAM" id="SSF53448">
    <property type="entry name" value="Nucleotide-diphospho-sugar transferases"/>
    <property type="match status" value="1"/>
</dbReference>
<dbReference type="GO" id="GO:0008757">
    <property type="term" value="F:S-adenosylmethionine-dependent methyltransferase activity"/>
    <property type="evidence" value="ECO:0007669"/>
    <property type="project" value="InterPro"/>
</dbReference>
<feature type="domain" description="Glycosyltransferase 2-like" evidence="1">
    <location>
        <begin position="8"/>
        <end position="130"/>
    </location>
</feature>
<organism evidence="3 4">
    <name type="scientific">Ohtaekwangia koreensis</name>
    <dbReference type="NCBI Taxonomy" id="688867"/>
    <lineage>
        <taxon>Bacteria</taxon>
        <taxon>Pseudomonadati</taxon>
        <taxon>Bacteroidota</taxon>
        <taxon>Cytophagia</taxon>
        <taxon>Cytophagales</taxon>
        <taxon>Fulvivirgaceae</taxon>
        <taxon>Ohtaekwangia</taxon>
    </lineage>
</organism>
<dbReference type="Proteomes" id="UP000190961">
    <property type="component" value="Unassembled WGS sequence"/>
</dbReference>
<dbReference type="PANTHER" id="PTHR43685">
    <property type="entry name" value="GLYCOSYLTRANSFERASE"/>
    <property type="match status" value="1"/>
</dbReference>
<dbReference type="EMBL" id="FUZU01000001">
    <property type="protein sequence ID" value="SKC65882.1"/>
    <property type="molecule type" value="Genomic_DNA"/>
</dbReference>
<gene>
    <name evidence="3" type="ORF">SAMN05660236_2471</name>
</gene>
<dbReference type="CDD" id="cd02440">
    <property type="entry name" value="AdoMet_MTases"/>
    <property type="match status" value="1"/>
</dbReference>
<evidence type="ECO:0000259" key="1">
    <source>
        <dbReference type="Pfam" id="PF00535"/>
    </source>
</evidence>
<dbReference type="RefSeq" id="WP_221408910.1">
    <property type="nucleotide sequence ID" value="NZ_FUZU01000001.1"/>
</dbReference>
<dbReference type="PANTHER" id="PTHR43685:SF11">
    <property type="entry name" value="GLYCOSYLTRANSFERASE TAGX-RELATED"/>
    <property type="match status" value="1"/>
</dbReference>
<sequence>MSHQALVSVVIPCYNHARFLVEAIDSVKQQTYKNTEIIVVDDGSTDDTKSVAEKIEGIRYIYQANHGLSAARNTGFQNSTGEYLVFLDADDYLYPEAIATNLRYLQQHPSWAFVSGWHDKVDEWKYLVEKDELSVVNENHYINLLQGNYIGMHAAVMYTRWVLNEFQFDTSLRACEDYDLYMRITRKYPVGDHDKNMAAYRIHGNNMSAKIPFMLISALKVHAFQKEHLQSKEEEAAWHRGRSIWTEYYTGKLLEALHRQVSKMKQVPSRAERNFLLGQKPKAALQLEARILKLNLKNIVKKALPMFARKMLFKRGYLRSFIPPQGNIAWADLERTTPFSNDFGFDRGGPVDRYYIEKFLTENKHLIKGRVLEIGDNAYTLHYGGKNVTQSDVLHVAWANETVTFVGDLSDVPQIPSDSFDCIILTQTLHFIYDFKAALYTCHRILKKGGVLLLTVPGISHIDKGEWKDYWLWAFTDKSMRRMLSENFAPDAIQLQTYGNVYIATAFLYGMGLPEVRKDFLDVQDPAYQVIIAVSVTK</sequence>
<dbReference type="Gene3D" id="3.40.50.150">
    <property type="entry name" value="Vaccinia Virus protein VP39"/>
    <property type="match status" value="1"/>
</dbReference>
<accession>A0A1T5KQ64</accession>
<dbReference type="InterPro" id="IPR013216">
    <property type="entry name" value="Methyltransf_11"/>
</dbReference>
<name>A0A1T5KQ64_9BACT</name>